<evidence type="ECO:0000313" key="1">
    <source>
        <dbReference type="EMBL" id="VFQ92836.1"/>
    </source>
</evidence>
<protein>
    <submittedName>
        <fullName evidence="1">Uncharacterized protein</fullName>
    </submittedName>
</protein>
<dbReference type="EMBL" id="OOIL02004704">
    <property type="protein sequence ID" value="VFQ92836.1"/>
    <property type="molecule type" value="Genomic_DNA"/>
</dbReference>
<reference evidence="1 2" key="1">
    <citation type="submission" date="2018-04" db="EMBL/GenBank/DDBJ databases">
        <authorList>
            <person name="Vogel A."/>
        </authorList>
    </citation>
    <scope>NUCLEOTIDE SEQUENCE [LARGE SCALE GENOMIC DNA]</scope>
</reference>
<sequence>MNPARQVIVPDEDGDGVMRRRLCQSLMMQKLFFQTLKMLRLLFRIEIDAMMRTYVPEYDDPKFAVGDNDENFHISESLY</sequence>
<accession>A0A484MXE1</accession>
<gene>
    <name evidence="1" type="ORF">CCAM_LOCUS34612</name>
</gene>
<dbReference type="Proteomes" id="UP000595140">
    <property type="component" value="Unassembled WGS sequence"/>
</dbReference>
<dbReference type="AlphaFoldDB" id="A0A484MXE1"/>
<organism evidence="1 2">
    <name type="scientific">Cuscuta campestris</name>
    <dbReference type="NCBI Taxonomy" id="132261"/>
    <lineage>
        <taxon>Eukaryota</taxon>
        <taxon>Viridiplantae</taxon>
        <taxon>Streptophyta</taxon>
        <taxon>Embryophyta</taxon>
        <taxon>Tracheophyta</taxon>
        <taxon>Spermatophyta</taxon>
        <taxon>Magnoliopsida</taxon>
        <taxon>eudicotyledons</taxon>
        <taxon>Gunneridae</taxon>
        <taxon>Pentapetalae</taxon>
        <taxon>asterids</taxon>
        <taxon>lamiids</taxon>
        <taxon>Solanales</taxon>
        <taxon>Convolvulaceae</taxon>
        <taxon>Cuscuteae</taxon>
        <taxon>Cuscuta</taxon>
        <taxon>Cuscuta subgen. Grammica</taxon>
        <taxon>Cuscuta sect. Cleistogrammica</taxon>
    </lineage>
</organism>
<proteinExistence type="predicted"/>
<keyword evidence="2" id="KW-1185">Reference proteome</keyword>
<evidence type="ECO:0000313" key="2">
    <source>
        <dbReference type="Proteomes" id="UP000595140"/>
    </source>
</evidence>
<name>A0A484MXE1_9ASTE</name>